<accession>A0ABY7PFQ5</accession>
<keyword evidence="2" id="KW-1185">Reference proteome</keyword>
<dbReference type="EMBL" id="CP115300">
    <property type="protein sequence ID" value="WBO68335.1"/>
    <property type="molecule type" value="Genomic_DNA"/>
</dbReference>
<name>A0ABY7PFQ5_9ACTN</name>
<dbReference type="Proteomes" id="UP001212326">
    <property type="component" value="Chromosome"/>
</dbReference>
<gene>
    <name evidence="1" type="ORF">O1G22_38735</name>
</gene>
<organism evidence="1 2">
    <name type="scientific">Streptomyces camelliae</name>
    <dbReference type="NCBI Taxonomy" id="3004093"/>
    <lineage>
        <taxon>Bacteria</taxon>
        <taxon>Bacillati</taxon>
        <taxon>Actinomycetota</taxon>
        <taxon>Actinomycetes</taxon>
        <taxon>Kitasatosporales</taxon>
        <taxon>Streptomycetaceae</taxon>
        <taxon>Streptomyces</taxon>
    </lineage>
</organism>
<reference evidence="1 2" key="1">
    <citation type="submission" date="2022-12" db="EMBL/GenBank/DDBJ databases">
        <authorList>
            <person name="Mo P."/>
        </authorList>
    </citation>
    <scope>NUCLEOTIDE SEQUENCE [LARGE SCALE GENOMIC DNA]</scope>
    <source>
        <strain evidence="1 2">HUAS 2-6</strain>
    </source>
</reference>
<proteinExistence type="predicted"/>
<sequence length="60" mass="6744">MRKRCPTARSAMSGRQVLIAQAAVVGGLLLALLIRQLPSVRRELRIYRMTGGPCSDRRHR</sequence>
<evidence type="ECO:0000313" key="2">
    <source>
        <dbReference type="Proteomes" id="UP001212326"/>
    </source>
</evidence>
<evidence type="ECO:0000313" key="1">
    <source>
        <dbReference type="EMBL" id="WBO68335.1"/>
    </source>
</evidence>
<dbReference type="RefSeq" id="WP_270085584.1">
    <property type="nucleotide sequence ID" value="NZ_CP115300.1"/>
</dbReference>
<protein>
    <submittedName>
        <fullName evidence="1">Uncharacterized protein</fullName>
    </submittedName>
</protein>